<dbReference type="GeneID" id="11536475"/>
<accession>G9I070</accession>
<evidence type="ECO:0000313" key="2">
    <source>
        <dbReference type="Proteomes" id="UP000029779"/>
    </source>
</evidence>
<organism evidence="1 2">
    <name type="scientific">Helicoverpa zea nudivirus 2</name>
    <name type="common">HzNV-2</name>
    <dbReference type="NCBI Taxonomy" id="1128424"/>
    <lineage>
        <taxon>Viruses</taxon>
        <taxon>Viruses incertae sedis</taxon>
        <taxon>Naldaviricetes</taxon>
        <taxon>Lefavirales</taxon>
        <taxon>Nudiviridae</taxon>
        <taxon>Betanudivirus</taxon>
        <taxon>Betanudivirus hezeae</taxon>
    </lineage>
</organism>
<sequence length="347" mass="38709">MASCTFKTLLNVDSECSIQKCKDYYKKLLKGIKTKKGKSKVSVFVNRLVDRPYEALLTAKDSDTLTLRVPSAFVDSMKLYQCGVVLSGVFITVPSTCIVITDQATDDAPIIVSPFALDTHNAGEFGVVIAKLRDLNDAEKQDSHLSIDLKIKLIMVDRTAMSAHTKPADAPKVAKELRPVHMGCRRDLSTFDRNLWKISNCKTLDKIPSGVLPFSRQRSILNGDQFIGNNYYRKTPSANSLSLNGFIPKVIVGNFELVQRDFKGIGDFGGIDRGNPNYDEYKKLLRTHPRPPMDDIRKKMMETRCLEELESGTCQKRKLDVKAVLAEDDGLDGESAAKRVKIEQSVV</sequence>
<reference evidence="1 2" key="1">
    <citation type="journal article" date="2012" name="Viruses">
        <title>Analysis of the Genome of the Sexually Transmitted Insect Virus Helicoverpa zea Nudivirus 2.</title>
        <authorList>
            <person name="Burand J.P."/>
            <person name="Kim W."/>
            <person name="Afonso C.L."/>
            <person name="Tulman E.R."/>
            <person name="Kutish G.F."/>
            <person name="Lu Z."/>
            <person name="Rock D.L."/>
        </authorList>
    </citation>
    <scope>NUCLEOTIDE SEQUENCE [LARGE SCALE GENOMIC DNA]</scope>
    <source>
        <strain evidence="1">MS1</strain>
    </source>
</reference>
<keyword evidence="2" id="KW-1185">Reference proteome</keyword>
<protein>
    <submittedName>
        <fullName evidence="1">Uncharacterized protein</fullName>
    </submittedName>
</protein>
<gene>
    <name evidence="1" type="primary">orf44</name>
    <name evidence="1" type="ORF">Hz2V044</name>
</gene>
<proteinExistence type="predicted"/>
<dbReference type="EMBL" id="JN418988">
    <property type="protein sequence ID" value="AEW69593.1"/>
    <property type="molecule type" value="Genomic_DNA"/>
</dbReference>
<evidence type="ECO:0000313" key="1">
    <source>
        <dbReference type="EMBL" id="AEW69593.1"/>
    </source>
</evidence>
<name>G9I070_HZNV2</name>
<dbReference type="RefSeq" id="YP_004956792.1">
    <property type="nucleotide sequence ID" value="NC_004156.2"/>
</dbReference>
<organismHost>
    <name type="scientific">Helicoverpa zea</name>
    <name type="common">Corn earworm moth</name>
    <name type="synonym">Heliothis zea</name>
    <dbReference type="NCBI Taxonomy" id="7113"/>
</organismHost>
<dbReference type="Proteomes" id="UP000029779">
    <property type="component" value="Segment"/>
</dbReference>
<dbReference type="KEGG" id="vg:11536475"/>